<evidence type="ECO:0000313" key="1">
    <source>
        <dbReference type="EMBL" id="EHC97558.1"/>
    </source>
</evidence>
<proteinExistence type="predicted"/>
<protein>
    <submittedName>
        <fullName evidence="1">Thiamin biosynthesis protein ThiC</fullName>
    </submittedName>
</protein>
<dbReference type="PANTHER" id="PTHR30557:SF1">
    <property type="entry name" value="PHOSPHOMETHYLPYRIMIDINE SYNTHASE, CHLOROPLASTIC"/>
    <property type="match status" value="1"/>
</dbReference>
<reference evidence="1 2" key="1">
    <citation type="journal article" date="2011" name="BMC Genomics">
        <title>Genome sequencing reveals diversification of virulence factor content and possible host adaptation in distinct subpopulations of Salmonella enterica.</title>
        <authorList>
            <person name="den Bakker H.C."/>
            <person name="Moreno Switt A.I."/>
            <person name="Govoni G."/>
            <person name="Cummings C.A."/>
            <person name="Ranieri M.L."/>
            <person name="Degoricija L."/>
            <person name="Hoelzer K."/>
            <person name="Rodriguez-Rivera L.D."/>
            <person name="Brown S."/>
            <person name="Bolchacova E."/>
            <person name="Furtado M.R."/>
            <person name="Wiedmann M."/>
        </authorList>
    </citation>
    <scope>NUCLEOTIDE SEQUENCE [LARGE SCALE GENOMIC DNA]</scope>
    <source>
        <strain evidence="1 2">R8-2977</strain>
    </source>
</reference>
<comment type="caution">
    <text evidence="1">The sequence shown here is derived from an EMBL/GenBank/DDBJ whole genome shotgun (WGS) entry which is preliminary data.</text>
</comment>
<dbReference type="PANTHER" id="PTHR30557">
    <property type="entry name" value="THIAMINE BIOSYNTHESIS PROTEIN THIC"/>
    <property type="match status" value="1"/>
</dbReference>
<evidence type="ECO:0000313" key="2">
    <source>
        <dbReference type="Proteomes" id="UP000004776"/>
    </source>
</evidence>
<gene>
    <name evidence="1" type="ORF">LTSEURB_6075</name>
</gene>
<dbReference type="Proteomes" id="UP000004776">
    <property type="component" value="Unassembled WGS sequence"/>
</dbReference>
<accession>G5S3U8</accession>
<dbReference type="EMBL" id="AFCW01002221">
    <property type="protein sequence ID" value="EHC97558.1"/>
    <property type="molecule type" value="Genomic_DNA"/>
</dbReference>
<name>G5S3U8_SALET</name>
<dbReference type="GO" id="GO:0051536">
    <property type="term" value="F:iron-sulfur cluster binding"/>
    <property type="evidence" value="ECO:0007669"/>
    <property type="project" value="InterPro"/>
</dbReference>
<dbReference type="GO" id="GO:0005829">
    <property type="term" value="C:cytosol"/>
    <property type="evidence" value="ECO:0007669"/>
    <property type="project" value="TreeGrafter"/>
</dbReference>
<sequence length="55" mass="6196">MAHFCSMCGPKFCSMKISQEVRDYAAAQTIEVGMADMSENFRAKGGEIYLKREEV</sequence>
<dbReference type="PATRIC" id="fig|913084.3.peg.4511"/>
<dbReference type="InterPro" id="IPR002817">
    <property type="entry name" value="ThiC/BzaA/B"/>
</dbReference>
<dbReference type="GO" id="GO:0009228">
    <property type="term" value="P:thiamine biosynthetic process"/>
    <property type="evidence" value="ECO:0007669"/>
    <property type="project" value="InterPro"/>
</dbReference>
<organism evidence="1 2">
    <name type="scientific">Salmonella enterica subsp. enterica serovar Urbana str. R8-2977</name>
    <dbReference type="NCBI Taxonomy" id="913084"/>
    <lineage>
        <taxon>Bacteria</taxon>
        <taxon>Pseudomonadati</taxon>
        <taxon>Pseudomonadota</taxon>
        <taxon>Gammaproteobacteria</taxon>
        <taxon>Enterobacterales</taxon>
        <taxon>Enterobacteriaceae</taxon>
        <taxon>Salmonella</taxon>
    </lineage>
</organism>
<dbReference type="AlphaFoldDB" id="G5S3U8"/>